<accession>A0A1Y1W3T5</accession>
<name>A0A1Y1W3T5_9FUNG</name>
<dbReference type="EMBL" id="MCFD01000011">
    <property type="protein sequence ID" value="ORX67834.1"/>
    <property type="molecule type" value="Genomic_DNA"/>
</dbReference>
<dbReference type="Proteomes" id="UP000193922">
    <property type="component" value="Unassembled WGS sequence"/>
</dbReference>
<keyword evidence="3" id="KW-1185">Reference proteome</keyword>
<proteinExistence type="predicted"/>
<feature type="compositionally biased region" description="Pro residues" evidence="1">
    <location>
        <begin position="38"/>
        <end position="49"/>
    </location>
</feature>
<feature type="compositionally biased region" description="Pro residues" evidence="1">
    <location>
        <begin position="8"/>
        <end position="18"/>
    </location>
</feature>
<evidence type="ECO:0000313" key="3">
    <source>
        <dbReference type="Proteomes" id="UP000193922"/>
    </source>
</evidence>
<protein>
    <submittedName>
        <fullName evidence="2">Uncharacterized protein</fullName>
    </submittedName>
</protein>
<organism evidence="2 3">
    <name type="scientific">Linderina pennispora</name>
    <dbReference type="NCBI Taxonomy" id="61395"/>
    <lineage>
        <taxon>Eukaryota</taxon>
        <taxon>Fungi</taxon>
        <taxon>Fungi incertae sedis</taxon>
        <taxon>Zoopagomycota</taxon>
        <taxon>Kickxellomycotina</taxon>
        <taxon>Kickxellomycetes</taxon>
        <taxon>Kickxellales</taxon>
        <taxon>Kickxellaceae</taxon>
        <taxon>Linderina</taxon>
    </lineage>
</organism>
<dbReference type="RefSeq" id="XP_040741680.1">
    <property type="nucleotide sequence ID" value="XM_040891587.1"/>
</dbReference>
<gene>
    <name evidence="2" type="ORF">DL89DRAFT_37042</name>
</gene>
<comment type="caution">
    <text evidence="2">The sequence shown here is derived from an EMBL/GenBank/DDBJ whole genome shotgun (WGS) entry which is preliminary data.</text>
</comment>
<dbReference type="GeneID" id="63808235"/>
<dbReference type="AlphaFoldDB" id="A0A1Y1W3T5"/>
<dbReference type="OrthoDB" id="2430277at2759"/>
<feature type="region of interest" description="Disordered" evidence="1">
    <location>
        <begin position="1"/>
        <end position="101"/>
    </location>
</feature>
<evidence type="ECO:0000256" key="1">
    <source>
        <dbReference type="SAM" id="MobiDB-lite"/>
    </source>
</evidence>
<reference evidence="2 3" key="1">
    <citation type="submission" date="2016-07" db="EMBL/GenBank/DDBJ databases">
        <title>Pervasive Adenine N6-methylation of Active Genes in Fungi.</title>
        <authorList>
            <consortium name="DOE Joint Genome Institute"/>
            <person name="Mondo S.J."/>
            <person name="Dannebaum R.O."/>
            <person name="Kuo R.C."/>
            <person name="Labutti K."/>
            <person name="Haridas S."/>
            <person name="Kuo A."/>
            <person name="Salamov A."/>
            <person name="Ahrendt S.R."/>
            <person name="Lipzen A."/>
            <person name="Sullivan W."/>
            <person name="Andreopoulos W.B."/>
            <person name="Clum A."/>
            <person name="Lindquist E."/>
            <person name="Daum C."/>
            <person name="Ramamoorthy G.K."/>
            <person name="Gryganskyi A."/>
            <person name="Culley D."/>
            <person name="Magnuson J.K."/>
            <person name="James T.Y."/>
            <person name="O'Malley M.A."/>
            <person name="Stajich J.E."/>
            <person name="Spatafora J.W."/>
            <person name="Visel A."/>
            <person name="Grigoriev I.V."/>
        </authorList>
    </citation>
    <scope>NUCLEOTIDE SEQUENCE [LARGE SCALE GENOMIC DNA]</scope>
    <source>
        <strain evidence="2 3">ATCC 12442</strain>
    </source>
</reference>
<sequence>MFSRTELPPAPARPPAPPNAAYGDRFSHQRTSSGSAPSHPPPPPPPPPANAGSNGTAGVPVREGKWSFHAISDLPQPPQMPISRHKYPSGNPTGSAVALDI</sequence>
<evidence type="ECO:0000313" key="2">
    <source>
        <dbReference type="EMBL" id="ORX67834.1"/>
    </source>
</evidence>